<dbReference type="Gene3D" id="3.20.20.70">
    <property type="entry name" value="Aldolase class I"/>
    <property type="match status" value="1"/>
</dbReference>
<reference evidence="7 8" key="1">
    <citation type="submission" date="2017-06" db="EMBL/GenBank/DDBJ databases">
        <authorList>
            <person name="Varghese N."/>
            <person name="Submissions S."/>
        </authorList>
    </citation>
    <scope>NUCLEOTIDE SEQUENCE [LARGE SCALE GENOMIC DNA]</scope>
    <source>
        <strain evidence="7 8">DSM 26989</strain>
    </source>
</reference>
<dbReference type="RefSeq" id="WP_089366295.1">
    <property type="nucleotide sequence ID" value="NZ_CP023864.1"/>
</dbReference>
<dbReference type="InterPro" id="IPR013785">
    <property type="entry name" value="Aldolase_TIM"/>
</dbReference>
<accession>A0A2N9QRT8</accession>
<dbReference type="KEGG" id="pje:CRM71_14335"/>
<dbReference type="SFLD" id="SFLDG01384">
    <property type="entry name" value="thioether_bond_formation_requi"/>
    <property type="match status" value="1"/>
</dbReference>
<organism evidence="7 8">
    <name type="scientific">Prevotella jejuni</name>
    <dbReference type="NCBI Taxonomy" id="1177574"/>
    <lineage>
        <taxon>Bacteria</taxon>
        <taxon>Pseudomonadati</taxon>
        <taxon>Bacteroidota</taxon>
        <taxon>Bacteroidia</taxon>
        <taxon>Bacteroidales</taxon>
        <taxon>Prevotellaceae</taxon>
        <taxon>Prevotella</taxon>
    </lineage>
</organism>
<dbReference type="InterPro" id="IPR023867">
    <property type="entry name" value="Sulphatase_maturase_rSAM"/>
</dbReference>
<dbReference type="InterPro" id="IPR007197">
    <property type="entry name" value="rSAM"/>
</dbReference>
<dbReference type="Proteomes" id="UP000198427">
    <property type="component" value="Unassembled WGS sequence"/>
</dbReference>
<keyword evidence="5" id="KW-0408">Iron</keyword>
<dbReference type="GeneID" id="94030485"/>
<evidence type="ECO:0000313" key="8">
    <source>
        <dbReference type="Proteomes" id="UP000198427"/>
    </source>
</evidence>
<keyword evidence="2" id="KW-0004">4Fe-4S</keyword>
<sequence length="430" mass="49100">MRSTRYKELEVEDKKFIYNDLSMSLISMKSSSEKLDSKKMKSILGAPCIETKVNNTEPHRDINRITLCVSNNCNLRCKYCYAQGGDYGAVRSLMTIDTAKSFISFCKSNFDSINKIVFFGGEPLLNEKVIDFVCKEITNMYRGEKLKTPKFCIVTNGTILNPVLLGVIRKYISSITVSIDGPETIHNFNRIRANGKGSYSSVVNFIAEIKKIKTIELSYEATFTQKAIKEGFDHMKLKQYLKSSFGISGAIVNDSHLDKGYALSYIDSITREQMRESEFRCLPTEFWNILEHLIKKNNNLFCNVGFNNISVSVNGEIYGCHLLNEKSNCSLGNIAGANLYTDMQKFKYAISHVNKENQDCVNCWCRNLCGGCTVECFYDEKKGCFTNRPQKEFCEFRQEYIKKILTLLVVIRTDEPLWRLLINSLNGKEL</sequence>
<comment type="caution">
    <text evidence="7">The sequence shown here is derived from an EMBL/GenBank/DDBJ whole genome shotgun (WGS) entry which is preliminary data.</text>
</comment>
<keyword evidence="4" id="KW-0479">Metal-binding</keyword>
<dbReference type="CDD" id="cd01335">
    <property type="entry name" value="Radical_SAM"/>
    <property type="match status" value="1"/>
</dbReference>
<dbReference type="Pfam" id="PF04055">
    <property type="entry name" value="Radical_SAM"/>
    <property type="match status" value="1"/>
</dbReference>
<dbReference type="PANTHER" id="PTHR43273">
    <property type="entry name" value="ANAEROBIC SULFATASE-MATURATING ENZYME HOMOLOG ASLB-RELATED"/>
    <property type="match status" value="1"/>
</dbReference>
<dbReference type="SFLD" id="SFLDG01386">
    <property type="entry name" value="main_SPASM_domain-containing"/>
    <property type="match status" value="1"/>
</dbReference>
<evidence type="ECO:0000256" key="1">
    <source>
        <dbReference type="ARBA" id="ARBA00001966"/>
    </source>
</evidence>
<dbReference type="EMBL" id="FZNZ01000015">
    <property type="protein sequence ID" value="SNR86388.1"/>
    <property type="molecule type" value="Genomic_DNA"/>
</dbReference>
<dbReference type="SFLD" id="SFLDS00029">
    <property type="entry name" value="Radical_SAM"/>
    <property type="match status" value="1"/>
</dbReference>
<dbReference type="NCBIfam" id="TIGR04085">
    <property type="entry name" value="rSAM_more_4Fe4S"/>
    <property type="match status" value="1"/>
</dbReference>
<protein>
    <submittedName>
        <fullName evidence="7">Uncharacterized protein</fullName>
    </submittedName>
</protein>
<evidence type="ECO:0000256" key="2">
    <source>
        <dbReference type="ARBA" id="ARBA00022485"/>
    </source>
</evidence>
<keyword evidence="3" id="KW-0949">S-adenosyl-L-methionine</keyword>
<dbReference type="PANTHER" id="PTHR43273:SF8">
    <property type="entry name" value="RADICAL SAM DOMAIN PROTEIN"/>
    <property type="match status" value="1"/>
</dbReference>
<dbReference type="AlphaFoldDB" id="A0A2N9QRT8"/>
<dbReference type="InterPro" id="IPR058240">
    <property type="entry name" value="rSAM_sf"/>
</dbReference>
<dbReference type="InterPro" id="IPR023885">
    <property type="entry name" value="4Fe4S-binding_SPASM_dom"/>
</dbReference>
<gene>
    <name evidence="7" type="ORF">SAMN06265364_11543</name>
</gene>
<dbReference type="InterPro" id="IPR000385">
    <property type="entry name" value="MoaA_NifB_PqqE_Fe-S-bd_CS"/>
</dbReference>
<evidence type="ECO:0000256" key="4">
    <source>
        <dbReference type="ARBA" id="ARBA00022723"/>
    </source>
</evidence>
<dbReference type="GO" id="GO:0046872">
    <property type="term" value="F:metal ion binding"/>
    <property type="evidence" value="ECO:0007669"/>
    <property type="project" value="UniProtKB-KW"/>
</dbReference>
<evidence type="ECO:0000256" key="5">
    <source>
        <dbReference type="ARBA" id="ARBA00023004"/>
    </source>
</evidence>
<dbReference type="GO" id="GO:0051539">
    <property type="term" value="F:4 iron, 4 sulfur cluster binding"/>
    <property type="evidence" value="ECO:0007669"/>
    <property type="project" value="UniProtKB-KW"/>
</dbReference>
<proteinExistence type="predicted"/>
<comment type="cofactor">
    <cofactor evidence="1">
        <name>[4Fe-4S] cluster</name>
        <dbReference type="ChEBI" id="CHEBI:49883"/>
    </cofactor>
</comment>
<dbReference type="SFLD" id="SFLDG01067">
    <property type="entry name" value="SPASM/twitch_domain_containing"/>
    <property type="match status" value="1"/>
</dbReference>
<evidence type="ECO:0000256" key="6">
    <source>
        <dbReference type="ARBA" id="ARBA00023014"/>
    </source>
</evidence>
<dbReference type="OrthoDB" id="9808591at2"/>
<dbReference type="GO" id="GO:0016491">
    <property type="term" value="F:oxidoreductase activity"/>
    <property type="evidence" value="ECO:0007669"/>
    <property type="project" value="InterPro"/>
</dbReference>
<dbReference type="SUPFAM" id="SSF102114">
    <property type="entry name" value="Radical SAM enzymes"/>
    <property type="match status" value="1"/>
</dbReference>
<name>A0A2N9QRT8_9BACT</name>
<keyword evidence="8" id="KW-1185">Reference proteome</keyword>
<dbReference type="PROSITE" id="PS01305">
    <property type="entry name" value="MOAA_NIFB_PQQE"/>
    <property type="match status" value="1"/>
</dbReference>
<evidence type="ECO:0000313" key="7">
    <source>
        <dbReference type="EMBL" id="SNR86388.1"/>
    </source>
</evidence>
<evidence type="ECO:0000256" key="3">
    <source>
        <dbReference type="ARBA" id="ARBA00022691"/>
    </source>
</evidence>
<dbReference type="PROSITE" id="PS51918">
    <property type="entry name" value="RADICAL_SAM"/>
    <property type="match status" value="1"/>
</dbReference>
<keyword evidence="6" id="KW-0411">Iron-sulfur</keyword>